<name>A0AA38M6B9_9CUCU</name>
<organism evidence="3 4">
    <name type="scientific">Zophobas morio</name>
    <dbReference type="NCBI Taxonomy" id="2755281"/>
    <lineage>
        <taxon>Eukaryota</taxon>
        <taxon>Metazoa</taxon>
        <taxon>Ecdysozoa</taxon>
        <taxon>Arthropoda</taxon>
        <taxon>Hexapoda</taxon>
        <taxon>Insecta</taxon>
        <taxon>Pterygota</taxon>
        <taxon>Neoptera</taxon>
        <taxon>Endopterygota</taxon>
        <taxon>Coleoptera</taxon>
        <taxon>Polyphaga</taxon>
        <taxon>Cucujiformia</taxon>
        <taxon>Tenebrionidae</taxon>
        <taxon>Zophobas</taxon>
    </lineage>
</organism>
<gene>
    <name evidence="3" type="ORF">Zmor_022446</name>
</gene>
<dbReference type="GO" id="GO:0005634">
    <property type="term" value="C:nucleus"/>
    <property type="evidence" value="ECO:0007669"/>
    <property type="project" value="TreeGrafter"/>
</dbReference>
<evidence type="ECO:0000313" key="4">
    <source>
        <dbReference type="Proteomes" id="UP001168821"/>
    </source>
</evidence>
<comment type="caution">
    <text evidence="3">The sequence shown here is derived from an EMBL/GenBank/DDBJ whole genome shotgun (WGS) entry which is preliminary data.</text>
</comment>
<dbReference type="GO" id="GO:0005737">
    <property type="term" value="C:cytoplasm"/>
    <property type="evidence" value="ECO:0007669"/>
    <property type="project" value="UniProtKB-SubCell"/>
</dbReference>
<dbReference type="EMBL" id="JALNTZ010000007">
    <property type="protein sequence ID" value="KAJ3644739.1"/>
    <property type="molecule type" value="Genomic_DNA"/>
</dbReference>
<dbReference type="GO" id="GO:0006974">
    <property type="term" value="P:DNA damage response"/>
    <property type="evidence" value="ECO:0007669"/>
    <property type="project" value="InterPro"/>
</dbReference>
<dbReference type="GO" id="GO:0008283">
    <property type="term" value="P:cell population proliferation"/>
    <property type="evidence" value="ECO:0007669"/>
    <property type="project" value="InterPro"/>
</dbReference>
<reference evidence="3" key="1">
    <citation type="journal article" date="2023" name="G3 (Bethesda)">
        <title>Whole genome assemblies of Zophobas morio and Tenebrio molitor.</title>
        <authorList>
            <person name="Kaur S."/>
            <person name="Stinson S.A."/>
            <person name="diCenzo G.C."/>
        </authorList>
    </citation>
    <scope>NUCLEOTIDE SEQUENCE</scope>
    <source>
        <strain evidence="3">QUZm001</strain>
    </source>
</reference>
<keyword evidence="4" id="KW-1185">Reference proteome</keyword>
<protein>
    <submittedName>
        <fullName evidence="3">Uncharacterized protein</fullName>
    </submittedName>
</protein>
<dbReference type="InterPro" id="IPR038904">
    <property type="entry name" value="BRAT1"/>
</dbReference>
<dbReference type="AlphaFoldDB" id="A0AA38M6B9"/>
<evidence type="ECO:0000256" key="1">
    <source>
        <dbReference type="ARBA" id="ARBA00004496"/>
    </source>
</evidence>
<dbReference type="Proteomes" id="UP001168821">
    <property type="component" value="Unassembled WGS sequence"/>
</dbReference>
<dbReference type="PANTHER" id="PTHR21331">
    <property type="entry name" value="BRCA1-ASSOCIATED ATM ACTIVATOR 1"/>
    <property type="match status" value="1"/>
</dbReference>
<sequence>MTPFTTHRMSKVKQIVEKFCATELDDDAKKSFVRLWSAKPEEKLVLRVCADWLTHAVATWSTSRLTPGPRSICFTLNLTALLCDNESTFNQLNNNNFFAKLVKATKATQSKIKKVKLAYIKLLSTFLEHAAGIEWLVACSFWEDVIDWSLTSDDDVVAKSTLLLQKILDKTIDSDENFCDRVVKKIMVPLGENIYRGVKVSGDVSDVEALQPSLKLMGNILEHFLNAVYLEGYNFRVLFVFLKNFHLEERICDFMIIAQNKRLLFDLSKIMFVMQFLELYANTVTGSTTLTKVSASVVRIQSNFMANMVRGTYLEQVDFCPFSMLFWKLMESKVPTITARFSGQFMFLLSIPFGCVIMKYLIKLTEIEEAISHDQLRSAVETKVWEMVSYDYVRVIYFWTRKISDGTDTVAICKHSFLALEKCLKYLSRDHAVTFFQCFVYFLVDLLNSAKESPEKVDVLVTKFPNIDQIFEIVGTLTQTFQIGLKDAVETTYVLPLCFDFLALASWSSQVVLSIINLINTGSAHYMAPNLALLMEDTPDSPLALLGPLLYSKLLNDHPDIQRASLDVVRTIARISSTSKYSTQLIIIAYLPKRQYHHGWRADRTSNSYVVSRPRDNGKKQKIAKLVTKWVKKAVTKWSTARVPSRDLVVFVVDLILLLVRTEEKFRDLKRSDNFFVSLFSVLRQVKPELSIRVLLALVEHQSGTDFVLELGLWKSVFGLLACGDQTQCVCFMAKLLRKSGFQSDIVKELVLPLENHTKFFSLLLERCLEEVFSGVGDFDALFAFLGYYRFDDDIGDRALSKSYVFDSSKVRLTMQFVELYAKITSKSVTRTTVDVSLKKIKSSFLTNLSKQSFDEVIEFSRFGLLYWRLIESKIPETSSFSDQIVATFLISHYGFVLRNCLTLSKIEEACLTDEVRDVFVAKVVKMLGDVTRLHFIWRDRLIESPDLVKFCENSLLRVKECRYYLSRHQAVVFFQTLIYLTKDITLGLSESSEKIQVVREDADYICKIFDLLGIFIQEIRITWKDTVEALEVVNVCFEFLELCEWSEDVVVQVLTVVNVAVKKYMLPSLVLLVDITQDSTVALLGTFMKLKLEESGAKVKTAALKVVCTVAYLSNESKYYQY</sequence>
<evidence type="ECO:0000256" key="2">
    <source>
        <dbReference type="ARBA" id="ARBA00022490"/>
    </source>
</evidence>
<comment type="subcellular location">
    <subcellularLocation>
        <location evidence="1">Cytoplasm</location>
    </subcellularLocation>
</comment>
<dbReference type="PANTHER" id="PTHR21331:SF2">
    <property type="entry name" value="BRCA1-ASSOCIATED ATM ACTIVATOR 1"/>
    <property type="match status" value="1"/>
</dbReference>
<accession>A0AA38M6B9</accession>
<proteinExistence type="predicted"/>
<evidence type="ECO:0000313" key="3">
    <source>
        <dbReference type="EMBL" id="KAJ3644739.1"/>
    </source>
</evidence>
<keyword evidence="2" id="KW-0963">Cytoplasm</keyword>